<sequence>MRKYDLQSATRIFIRFRSTFGNGGSNEKALSLTSKDPLNSPVSTRTAAYTSVPRSLLHTIIAVLAGPEAGGIPPFASVYPSSRQDRARVRTAHRCRNFDGLQESSPPSPQDLWTRALTLASKDVKSITSKMLVYFFQRGKASYRPWSPTMSKPNHSAASSNSSVAAPGSSDSDHPILDHPIRLTLSHYTTLIHGLLLRRHYPVALSWARNLIYPFPSPPTYTSSRLKDLSRKFNHLKYSRNSVHLYLDGPALSACLVVLARLGRVHEAIAVLEAYAAPSFLSSPARSARHADARHVQLNSVQMNDFLLTLLRWPSKKHALPVPSVDFPLPLKPTRSHSRSATLHKPTKKTRKALIGNSSLPTQATAATRSARPDLLLRLLPALYSRYGVAWDARTVCLMLQAVRMGAKMDSVSAFGLRKVISDLFGRNMKSNRKEMSSEGSSKIRLMMEETSKLNSVGRHNLLVENIMEVLWETVDAENTTSSSLSKPFRNKTDKKIKKNASPAHASRQSSSLSPLEYIPFRPWPVPVSFSPSPDASSSGLPAVASMFQSILPGPELGTYSRFTTPTHPFLLAREIFLRLIWEHAETLNRRESLDINLHAISSPAILPRPSLARLFDPDGDGLGHLGGLPKWFGVLEETLKRKLGFGLEVLKIPSTTSPSSLNTGDSEVMSTNLRMKLVDEVFGYPKNPRSPTLPKLTSIAFHHYILLLGLSAPEPREFIQAGWDQRYPFEGYPQPIASTYTRTYVNRSAFPLSSSTGPFTGCTTSNLKTAQQLISSLTLIPGVSEIPISLFYMRALRIVPTKDTLCAAVVFWREAVGGESLIELGVKEYKMSRMKLKDGKEEDNPSSSSREVEDAYAKEYEMWKASKEPPHSEFVELGEYAKFCRWIREWVDEINTGRGSMRDKTMMTMPHPYHIHRWAGIIRKMREGQGYDDDEKESKGFEGKEEDVDEDQEEVLDGTDSDPKSNMSQPVKI</sequence>
<gene>
    <name evidence="2" type="ORF">F5050DRAFT_1408043</name>
</gene>
<feature type="compositionally biased region" description="Basic residues" evidence="1">
    <location>
        <begin position="489"/>
        <end position="499"/>
    </location>
</feature>
<feature type="compositionally biased region" description="Low complexity" evidence="1">
    <location>
        <begin position="156"/>
        <end position="170"/>
    </location>
</feature>
<feature type="region of interest" description="Disordered" evidence="1">
    <location>
        <begin position="336"/>
        <end position="367"/>
    </location>
</feature>
<feature type="compositionally biased region" description="Acidic residues" evidence="1">
    <location>
        <begin position="945"/>
        <end position="961"/>
    </location>
</feature>
<feature type="region of interest" description="Disordered" evidence="1">
    <location>
        <begin position="147"/>
        <end position="172"/>
    </location>
</feature>
<feature type="region of interest" description="Disordered" evidence="1">
    <location>
        <begin position="481"/>
        <end position="511"/>
    </location>
</feature>
<evidence type="ECO:0000256" key="1">
    <source>
        <dbReference type="SAM" id="MobiDB-lite"/>
    </source>
</evidence>
<keyword evidence="3" id="KW-1185">Reference proteome</keyword>
<name>A0ABQ8QSL3_9AGAR</name>
<comment type="caution">
    <text evidence="2">The sequence shown here is derived from an EMBL/GenBank/DDBJ whole genome shotgun (WGS) entry which is preliminary data.</text>
</comment>
<feature type="region of interest" description="Disordered" evidence="1">
    <location>
        <begin position="928"/>
        <end position="974"/>
    </location>
</feature>
<reference evidence="2" key="1">
    <citation type="submission" date="2022-08" db="EMBL/GenBank/DDBJ databases">
        <authorList>
            <consortium name="DOE Joint Genome Institute"/>
            <person name="Min B."/>
            <person name="Riley R."/>
            <person name="Sierra-Patev S."/>
            <person name="Naranjo-Ortiz M."/>
            <person name="Looney B."/>
            <person name="Konkel Z."/>
            <person name="Slot J.C."/>
            <person name="Sakamoto Y."/>
            <person name="Steenwyk J.L."/>
            <person name="Rokas A."/>
            <person name="Carro J."/>
            <person name="Camarero S."/>
            <person name="Ferreira P."/>
            <person name="Molpeceres G."/>
            <person name="Ruiz-Duenas F.J."/>
            <person name="Serrano A."/>
            <person name="Henrissat B."/>
            <person name="Drula E."/>
            <person name="Hughes K.W."/>
            <person name="Mata J.L."/>
            <person name="Ishikawa N.K."/>
            <person name="Vargas-Isla R."/>
            <person name="Ushijima S."/>
            <person name="Smith C.A."/>
            <person name="Ahrendt S."/>
            <person name="Andreopoulos W."/>
            <person name="He G."/>
            <person name="Labutti K."/>
            <person name="Lipzen A."/>
            <person name="Ng V."/>
            <person name="Sandor L."/>
            <person name="Barry K."/>
            <person name="Martinez A.T."/>
            <person name="Xiao Y."/>
            <person name="Gibbons J.G."/>
            <person name="Terashima K."/>
            <person name="Hibbett D.S."/>
            <person name="Grigoriev I.V."/>
        </authorList>
    </citation>
    <scope>NUCLEOTIDE SEQUENCE</scope>
    <source>
        <strain evidence="2">TFB10827</strain>
    </source>
</reference>
<organism evidence="2 3">
    <name type="scientific">Lentinula boryana</name>
    <dbReference type="NCBI Taxonomy" id="40481"/>
    <lineage>
        <taxon>Eukaryota</taxon>
        <taxon>Fungi</taxon>
        <taxon>Dikarya</taxon>
        <taxon>Basidiomycota</taxon>
        <taxon>Agaricomycotina</taxon>
        <taxon>Agaricomycetes</taxon>
        <taxon>Agaricomycetidae</taxon>
        <taxon>Agaricales</taxon>
        <taxon>Marasmiineae</taxon>
        <taxon>Omphalotaceae</taxon>
        <taxon>Lentinula</taxon>
    </lineage>
</organism>
<evidence type="ECO:0000313" key="2">
    <source>
        <dbReference type="EMBL" id="KAJ4001476.1"/>
    </source>
</evidence>
<feature type="compositionally biased region" description="Polar residues" evidence="1">
    <location>
        <begin position="356"/>
        <end position="367"/>
    </location>
</feature>
<accession>A0ABQ8QSL3</accession>
<proteinExistence type="predicted"/>
<dbReference type="EMBL" id="MU790509">
    <property type="protein sequence ID" value="KAJ4001476.1"/>
    <property type="molecule type" value="Genomic_DNA"/>
</dbReference>
<dbReference type="Proteomes" id="UP001163828">
    <property type="component" value="Unassembled WGS sequence"/>
</dbReference>
<feature type="compositionally biased region" description="Polar residues" evidence="1">
    <location>
        <begin position="965"/>
        <end position="974"/>
    </location>
</feature>
<protein>
    <submittedName>
        <fullName evidence="2">Uncharacterized protein</fullName>
    </submittedName>
</protein>
<evidence type="ECO:0000313" key="3">
    <source>
        <dbReference type="Proteomes" id="UP001163828"/>
    </source>
</evidence>